<keyword evidence="3 5" id="KW-0732">Signal</keyword>
<keyword evidence="2" id="KW-0813">Transport</keyword>
<proteinExistence type="predicted"/>
<dbReference type="InterPro" id="IPR006059">
    <property type="entry name" value="SBP"/>
</dbReference>
<dbReference type="SUPFAM" id="SSF53850">
    <property type="entry name" value="Periplasmic binding protein-like II"/>
    <property type="match status" value="1"/>
</dbReference>
<comment type="caution">
    <text evidence="6">The sequence shown here is derived from an EMBL/GenBank/DDBJ whole genome shotgun (WGS) entry which is preliminary data.</text>
</comment>
<keyword evidence="7" id="KW-1185">Reference proteome</keyword>
<dbReference type="CDD" id="cd13588">
    <property type="entry name" value="PBP2_polyamine_1"/>
    <property type="match status" value="1"/>
</dbReference>
<evidence type="ECO:0000256" key="5">
    <source>
        <dbReference type="SAM" id="SignalP"/>
    </source>
</evidence>
<protein>
    <submittedName>
        <fullName evidence="6">ABC transporter substrate-binding protein</fullName>
    </submittedName>
</protein>
<evidence type="ECO:0000256" key="3">
    <source>
        <dbReference type="ARBA" id="ARBA00022729"/>
    </source>
</evidence>
<accession>A0ABN2P0X5</accession>
<dbReference type="PANTHER" id="PTHR30222:SF18">
    <property type="entry name" value="BIFUNCTIONAL POLYHYDROXYBUTYRATE SYNTHASE _ ABC TRANSPORTER PERIPLASMIC BINDING PROTEIN-RELATED"/>
    <property type="match status" value="1"/>
</dbReference>
<dbReference type="Pfam" id="PF13416">
    <property type="entry name" value="SBP_bac_8"/>
    <property type="match status" value="1"/>
</dbReference>
<evidence type="ECO:0000256" key="1">
    <source>
        <dbReference type="ARBA" id="ARBA00004418"/>
    </source>
</evidence>
<dbReference type="Gene3D" id="3.40.190.10">
    <property type="entry name" value="Periplasmic binding protein-like II"/>
    <property type="match status" value="2"/>
</dbReference>
<dbReference type="PANTHER" id="PTHR30222">
    <property type="entry name" value="SPERMIDINE/PUTRESCINE-BINDING PERIPLASMIC PROTEIN"/>
    <property type="match status" value="1"/>
</dbReference>
<dbReference type="PRINTS" id="PR00909">
    <property type="entry name" value="SPERMDNBNDNG"/>
</dbReference>
<evidence type="ECO:0000313" key="6">
    <source>
        <dbReference type="EMBL" id="GAA1909040.1"/>
    </source>
</evidence>
<evidence type="ECO:0000256" key="4">
    <source>
        <dbReference type="ARBA" id="ARBA00022764"/>
    </source>
</evidence>
<organism evidence="6 7">
    <name type="scientific">Arthrobacter gandavensis</name>
    <dbReference type="NCBI Taxonomy" id="169960"/>
    <lineage>
        <taxon>Bacteria</taxon>
        <taxon>Bacillati</taxon>
        <taxon>Actinomycetota</taxon>
        <taxon>Actinomycetes</taxon>
        <taxon>Micrococcales</taxon>
        <taxon>Micrococcaceae</taxon>
        <taxon>Arthrobacter</taxon>
    </lineage>
</organism>
<sequence>MKITKALPLAALASLSLVLAGCGGDASTTDSGTTGIQVPDLPMATEIGESEGQVNIIAWAGFVEDGSTNPDADWVSAFEEETKCQVNRKVGATSDEMVQLMRSGEYDLVSASGDASLRLIAGGDVAPINTDLIPNFGNIVDGLKGQVYDTLNGKSYGVPIGRGANVLMYNTDHVAQAPDSWAPLWEEDTEYAGKTMAYDSPIYIADAAVYLMATQPDLGITNPYALDEEQLAAAVELLKTQNGLVGEYWNDALKAVSSISSGTAHMGTGWQVIVNLAQGDGGKVESVLPKEGATGWSDTWMIAAEAKNPNCAYKWMDYASSAEVNAQISQNFGMAPANALACEGSEANAAHCETFHATDEDYYKQVWMWTTPVEQCVDGRTDVTCTNYQEWTKAWTEIKG</sequence>
<comment type="subcellular location">
    <subcellularLocation>
        <location evidence="1">Periplasm</location>
    </subcellularLocation>
</comment>
<dbReference type="PROSITE" id="PS51257">
    <property type="entry name" value="PROKAR_LIPOPROTEIN"/>
    <property type="match status" value="1"/>
</dbReference>
<evidence type="ECO:0000256" key="2">
    <source>
        <dbReference type="ARBA" id="ARBA00022448"/>
    </source>
</evidence>
<dbReference type="InterPro" id="IPR001188">
    <property type="entry name" value="Sperm_putr-bd"/>
</dbReference>
<dbReference type="EMBL" id="BAAALV010000002">
    <property type="protein sequence ID" value="GAA1909040.1"/>
    <property type="molecule type" value="Genomic_DNA"/>
</dbReference>
<evidence type="ECO:0000313" key="7">
    <source>
        <dbReference type="Proteomes" id="UP001500784"/>
    </source>
</evidence>
<name>A0ABN2P0X5_9MICC</name>
<gene>
    <name evidence="6" type="ORF">GCM10009688_11920</name>
</gene>
<feature type="signal peptide" evidence="5">
    <location>
        <begin position="1"/>
        <end position="20"/>
    </location>
</feature>
<reference evidence="6 7" key="1">
    <citation type="journal article" date="2019" name="Int. J. Syst. Evol. Microbiol.">
        <title>The Global Catalogue of Microorganisms (GCM) 10K type strain sequencing project: providing services to taxonomists for standard genome sequencing and annotation.</title>
        <authorList>
            <consortium name="The Broad Institute Genomics Platform"/>
            <consortium name="The Broad Institute Genome Sequencing Center for Infectious Disease"/>
            <person name="Wu L."/>
            <person name="Ma J."/>
        </authorList>
    </citation>
    <scope>NUCLEOTIDE SEQUENCE [LARGE SCALE GENOMIC DNA]</scope>
    <source>
        <strain evidence="6 7">JCM 13316</strain>
    </source>
</reference>
<feature type="chain" id="PRO_5045941238" evidence="5">
    <location>
        <begin position="21"/>
        <end position="400"/>
    </location>
</feature>
<dbReference type="Proteomes" id="UP001500784">
    <property type="component" value="Unassembled WGS sequence"/>
</dbReference>
<keyword evidence="4" id="KW-0574">Periplasm</keyword>
<dbReference type="RefSeq" id="WP_152225729.1">
    <property type="nucleotide sequence ID" value="NZ_BAAALV010000002.1"/>
</dbReference>